<organism evidence="2 3">
    <name type="scientific">Epichloe bromicola</name>
    <dbReference type="NCBI Taxonomy" id="79588"/>
    <lineage>
        <taxon>Eukaryota</taxon>
        <taxon>Fungi</taxon>
        <taxon>Dikarya</taxon>
        <taxon>Ascomycota</taxon>
        <taxon>Pezizomycotina</taxon>
        <taxon>Sordariomycetes</taxon>
        <taxon>Hypocreomycetidae</taxon>
        <taxon>Hypocreales</taxon>
        <taxon>Clavicipitaceae</taxon>
        <taxon>Epichloe</taxon>
    </lineage>
</organism>
<name>A0ABQ0CSX8_9HYPO</name>
<reference evidence="3" key="1">
    <citation type="submission" date="2024-06" db="EMBL/GenBank/DDBJ databases">
        <title>Draft Genome Sequences of Epichloe bromicola Strains Isolated from Elymus ciliaris.</title>
        <authorList>
            <consortium name="Epichloe bromicola genome sequencing consortium"/>
            <person name="Miura A."/>
            <person name="Imano S."/>
            <person name="Ashida A."/>
            <person name="Sato I."/>
            <person name="Chiba S."/>
            <person name="Tanaka A."/>
            <person name="Camagna M."/>
            <person name="Takemoto D."/>
        </authorList>
    </citation>
    <scope>NUCLEOTIDE SEQUENCE [LARGE SCALE GENOMIC DNA]</scope>
    <source>
        <strain evidence="3">DP</strain>
    </source>
</reference>
<dbReference type="EMBL" id="BAAFGZ010000198">
    <property type="protein sequence ID" value="GAB0136508.1"/>
    <property type="molecule type" value="Genomic_DNA"/>
</dbReference>
<dbReference type="Proteomes" id="UP001562357">
    <property type="component" value="Unassembled WGS sequence"/>
</dbReference>
<dbReference type="Gene3D" id="3.90.1200.10">
    <property type="match status" value="1"/>
</dbReference>
<comment type="caution">
    <text evidence="2">The sequence shown here is derived from an EMBL/GenBank/DDBJ whole genome shotgun (WGS) entry which is preliminary data.</text>
</comment>
<dbReference type="InterPro" id="IPR011009">
    <property type="entry name" value="Kinase-like_dom_sf"/>
</dbReference>
<dbReference type="InterPro" id="IPR002575">
    <property type="entry name" value="Aminoglycoside_PTrfase"/>
</dbReference>
<dbReference type="Pfam" id="PF01636">
    <property type="entry name" value="APH"/>
    <property type="match status" value="1"/>
</dbReference>
<sequence length="495" mass="57798">MPSKPRFLCMYKDDIVWQELDETTDEWVKLIRTEQVYRAVGNLILKYKDGQPELMHAVIKGGYNVIYRLEYKDGSSVVMRIPIQGVVPFPDEKVRYEVATMRYIAAHTTIPVPHVYHYGTGAENPTGLGPFIIMDYIQHHQNMSRALLDPERPVSERPVLDPEISEGKLEFLYAQMANILLQLSTLEFPRIGSLVENEGDDSISIKGRPLIQNMNDLVVHTNMPPSILPWQTYDSADEWYAALADMHMAQLAFQHNDAVEDEEDARDKYTARQLFRNLAIGKRLMPDLFQSDASFRLFSEDFRPANVLLDKDLRVVGVVDWEFAYAAPAQFTLDPPWWLLLEEPEYWTGGYWAWMEAYEPRLRTFLRVLEAEEMKMTTENLARRANDVSQPVAGNSRQSLSECMRESWERRTWMLNYASRKSWSFDYIWWRFLDERYFGPNENQDYQARLELLSEAQRRAMESFVTYKVEENRRNGKTATWADGHAANRLAELLI</sequence>
<evidence type="ECO:0000313" key="3">
    <source>
        <dbReference type="Proteomes" id="UP001562357"/>
    </source>
</evidence>
<gene>
    <name evidence="2" type="primary">g4808</name>
    <name evidence="2" type="ORF">EsDP_00004808</name>
</gene>
<accession>A0ABQ0CSX8</accession>
<protein>
    <recommendedName>
        <fullName evidence="1">Aminoglycoside phosphotransferase domain-containing protein</fullName>
    </recommendedName>
</protein>
<feature type="domain" description="Aminoglycoside phosphotransferase" evidence="1">
    <location>
        <begin position="231"/>
        <end position="339"/>
    </location>
</feature>
<dbReference type="InterPro" id="IPR051678">
    <property type="entry name" value="AGP_Transferase"/>
</dbReference>
<proteinExistence type="predicted"/>
<dbReference type="PANTHER" id="PTHR21310">
    <property type="entry name" value="AMINOGLYCOSIDE PHOSPHOTRANSFERASE-RELATED-RELATED"/>
    <property type="match status" value="1"/>
</dbReference>
<evidence type="ECO:0000313" key="2">
    <source>
        <dbReference type="EMBL" id="GAB0136508.1"/>
    </source>
</evidence>
<keyword evidence="3" id="KW-1185">Reference proteome</keyword>
<dbReference type="PANTHER" id="PTHR21310:SF37">
    <property type="entry name" value="AMINOGLYCOSIDE PHOSPHOTRANSFERASE DOMAIN-CONTAINING PROTEIN"/>
    <property type="match status" value="1"/>
</dbReference>
<dbReference type="Gene3D" id="3.30.200.20">
    <property type="entry name" value="Phosphorylase Kinase, domain 1"/>
    <property type="match status" value="1"/>
</dbReference>
<evidence type="ECO:0000259" key="1">
    <source>
        <dbReference type="Pfam" id="PF01636"/>
    </source>
</evidence>
<dbReference type="SUPFAM" id="SSF56112">
    <property type="entry name" value="Protein kinase-like (PK-like)"/>
    <property type="match status" value="1"/>
</dbReference>